<keyword evidence="3" id="KW-1185">Reference proteome</keyword>
<dbReference type="OrthoDB" id="272334at2"/>
<evidence type="ECO:0000313" key="3">
    <source>
        <dbReference type="Proteomes" id="UP000320176"/>
    </source>
</evidence>
<keyword evidence="1" id="KW-0812">Transmembrane</keyword>
<organism evidence="2 3">
    <name type="scientific">Stieleria varia</name>
    <dbReference type="NCBI Taxonomy" id="2528005"/>
    <lineage>
        <taxon>Bacteria</taxon>
        <taxon>Pseudomonadati</taxon>
        <taxon>Planctomycetota</taxon>
        <taxon>Planctomycetia</taxon>
        <taxon>Pirellulales</taxon>
        <taxon>Pirellulaceae</taxon>
        <taxon>Stieleria</taxon>
    </lineage>
</organism>
<gene>
    <name evidence="2" type="ORF">Pla52n_68960</name>
</gene>
<dbReference type="Proteomes" id="UP000320176">
    <property type="component" value="Unassembled WGS sequence"/>
</dbReference>
<proteinExistence type="predicted"/>
<evidence type="ECO:0000313" key="2">
    <source>
        <dbReference type="EMBL" id="TWT89163.1"/>
    </source>
</evidence>
<evidence type="ECO:0000256" key="1">
    <source>
        <dbReference type="SAM" id="Phobius"/>
    </source>
</evidence>
<sequence length="783" mass="89467">MHPTNSFTDSGNPPFIADQRLSVLELSEKQRRSTLHYLRLAKLPDTRACRSDPVRLQGTTTHWRVEKNRYVLMADLQHRCVAIISGSGYGKTQAIDQMGIARMSAHPEHLVISIPLHELPINAEKMLDRLAAEYLSQLKQSPVIAKDAELPSRATLSKQIERAIRCGDFTLAVDELDEAVDDAVARIRCLRRFLQWNRQCKCVIAARRTVIIEDYWRSLFSRQQTLDDQSSSWEFWLVEPFNIEQTKSYFGTDYRRLPEPRDQIRFSPRGLHETFCELSTTPKKCFQSIAELYWICLVGSLRKECEKQSSPDGRRTLSYEELLNLLSAIAATLVMWNDNPHRERKPGKGLAPAGSSPVLLVDAQHLSAFKNLVFLRVQRIQEIDQSEFERMWTQLVRLNIHLIEFAFTVGGKLDGVYWRQKNERDFFAAMWMTRSADAAEFDWLIRRARESTADPAVNEEQRNDNFSLLLDLWRAMPVDGKSMSKDSADRLGYQFDSPKPSQDAIRADVELNHRQSSALELSVFTGGHSSSPTNQRLVLATFVGLVILSLLVLAPRLLTLRLERKLERESNSRPLETSQLRAGVPRLRELDIVFGQTIESDDGRRRWLFKNSRSVVKAYEPSQELPIRDVFRNDTDFYLRLVGERRLTNEEWFLVVGLVDASGSFSVLSTAPLTDESEVFPFGTETNGGLRTFRLLSYDGQNEKPTVGGNFFVVLAHPGPITVQDVENALEFKFETPPPPSPPMRSAVKGQGVYETFNAIPNQIRGALKAPYHFLECFWVENR</sequence>
<name>A0A5C5ZSH2_9BACT</name>
<accession>A0A5C5ZSH2</accession>
<keyword evidence="1" id="KW-0472">Membrane</keyword>
<dbReference type="AlphaFoldDB" id="A0A5C5ZSH2"/>
<dbReference type="EMBL" id="SJPN01000027">
    <property type="protein sequence ID" value="TWT89163.1"/>
    <property type="molecule type" value="Genomic_DNA"/>
</dbReference>
<dbReference type="RefSeq" id="WP_146523734.1">
    <property type="nucleotide sequence ID" value="NZ_CP151726.1"/>
</dbReference>
<feature type="transmembrane region" description="Helical" evidence="1">
    <location>
        <begin position="537"/>
        <end position="558"/>
    </location>
</feature>
<keyword evidence="1" id="KW-1133">Transmembrane helix</keyword>
<comment type="caution">
    <text evidence="2">The sequence shown here is derived from an EMBL/GenBank/DDBJ whole genome shotgun (WGS) entry which is preliminary data.</text>
</comment>
<protein>
    <submittedName>
        <fullName evidence="2">Uncharacterized protein</fullName>
    </submittedName>
</protein>
<reference evidence="2 3" key="1">
    <citation type="submission" date="2019-02" db="EMBL/GenBank/DDBJ databases">
        <title>Deep-cultivation of Planctomycetes and their phenomic and genomic characterization uncovers novel biology.</title>
        <authorList>
            <person name="Wiegand S."/>
            <person name="Jogler M."/>
            <person name="Boedeker C."/>
            <person name="Pinto D."/>
            <person name="Vollmers J."/>
            <person name="Rivas-Marin E."/>
            <person name="Kohn T."/>
            <person name="Peeters S.H."/>
            <person name="Heuer A."/>
            <person name="Rast P."/>
            <person name="Oberbeckmann S."/>
            <person name="Bunk B."/>
            <person name="Jeske O."/>
            <person name="Meyerdierks A."/>
            <person name="Storesund J.E."/>
            <person name="Kallscheuer N."/>
            <person name="Luecker S."/>
            <person name="Lage O.M."/>
            <person name="Pohl T."/>
            <person name="Merkel B.J."/>
            <person name="Hornburger P."/>
            <person name="Mueller R.-W."/>
            <person name="Bruemmer F."/>
            <person name="Labrenz M."/>
            <person name="Spormann A.M."/>
            <person name="Op Den Camp H."/>
            <person name="Overmann J."/>
            <person name="Amann R."/>
            <person name="Jetten M.S.M."/>
            <person name="Mascher T."/>
            <person name="Medema M.H."/>
            <person name="Devos D.P."/>
            <person name="Kaster A.-K."/>
            <person name="Ovreas L."/>
            <person name="Rohde M."/>
            <person name="Galperin M.Y."/>
            <person name="Jogler C."/>
        </authorList>
    </citation>
    <scope>NUCLEOTIDE SEQUENCE [LARGE SCALE GENOMIC DNA]</scope>
    <source>
        <strain evidence="2 3">Pla52n</strain>
    </source>
</reference>